<dbReference type="GO" id="GO:0005524">
    <property type="term" value="F:ATP binding"/>
    <property type="evidence" value="ECO:0007669"/>
    <property type="project" value="UniProtKB-KW"/>
</dbReference>
<evidence type="ECO:0000256" key="2">
    <source>
        <dbReference type="ARBA" id="ARBA00022840"/>
    </source>
</evidence>
<evidence type="ECO:0000313" key="4">
    <source>
        <dbReference type="Proteomes" id="UP001221898"/>
    </source>
</evidence>
<name>A0AAD7WXX8_9TELE</name>
<dbReference type="InterPro" id="IPR050173">
    <property type="entry name" value="ABC_transporter_C-like"/>
</dbReference>
<dbReference type="PANTHER" id="PTHR24223">
    <property type="entry name" value="ATP-BINDING CASSETTE SUB-FAMILY C"/>
    <property type="match status" value="1"/>
</dbReference>
<dbReference type="SUPFAM" id="SSF52540">
    <property type="entry name" value="P-loop containing nucleoside triphosphate hydrolases"/>
    <property type="match status" value="1"/>
</dbReference>
<dbReference type="GO" id="GO:0016020">
    <property type="term" value="C:membrane"/>
    <property type="evidence" value="ECO:0007669"/>
    <property type="project" value="TreeGrafter"/>
</dbReference>
<dbReference type="EMBL" id="JAINUG010000015">
    <property type="protein sequence ID" value="KAJ8413726.1"/>
    <property type="molecule type" value="Genomic_DNA"/>
</dbReference>
<reference evidence="3" key="1">
    <citation type="journal article" date="2023" name="Science">
        <title>Genome structures resolve the early diversification of teleost fishes.</title>
        <authorList>
            <person name="Parey E."/>
            <person name="Louis A."/>
            <person name="Montfort J."/>
            <person name="Bouchez O."/>
            <person name="Roques C."/>
            <person name="Iampietro C."/>
            <person name="Lluch J."/>
            <person name="Castinel A."/>
            <person name="Donnadieu C."/>
            <person name="Desvignes T."/>
            <person name="Floi Bucao C."/>
            <person name="Jouanno E."/>
            <person name="Wen M."/>
            <person name="Mejri S."/>
            <person name="Dirks R."/>
            <person name="Jansen H."/>
            <person name="Henkel C."/>
            <person name="Chen W.J."/>
            <person name="Zahm M."/>
            <person name="Cabau C."/>
            <person name="Klopp C."/>
            <person name="Thompson A.W."/>
            <person name="Robinson-Rechavi M."/>
            <person name="Braasch I."/>
            <person name="Lecointre G."/>
            <person name="Bobe J."/>
            <person name="Postlethwait J.H."/>
            <person name="Berthelot C."/>
            <person name="Roest Crollius H."/>
            <person name="Guiguen Y."/>
        </authorList>
    </citation>
    <scope>NUCLEOTIDE SEQUENCE</scope>
    <source>
        <strain evidence="3">NC1722</strain>
    </source>
</reference>
<keyword evidence="1" id="KW-0547">Nucleotide-binding</keyword>
<dbReference type="InterPro" id="IPR027417">
    <property type="entry name" value="P-loop_NTPase"/>
</dbReference>
<dbReference type="Proteomes" id="UP001221898">
    <property type="component" value="Unassembled WGS sequence"/>
</dbReference>
<keyword evidence="2" id="KW-0067">ATP-binding</keyword>
<organism evidence="3 4">
    <name type="scientific">Aldrovandia affinis</name>
    <dbReference type="NCBI Taxonomy" id="143900"/>
    <lineage>
        <taxon>Eukaryota</taxon>
        <taxon>Metazoa</taxon>
        <taxon>Chordata</taxon>
        <taxon>Craniata</taxon>
        <taxon>Vertebrata</taxon>
        <taxon>Euteleostomi</taxon>
        <taxon>Actinopterygii</taxon>
        <taxon>Neopterygii</taxon>
        <taxon>Teleostei</taxon>
        <taxon>Notacanthiformes</taxon>
        <taxon>Halosauridae</taxon>
        <taxon>Aldrovandia</taxon>
    </lineage>
</organism>
<gene>
    <name evidence="3" type="ORF">AAFF_G00082330</name>
</gene>
<proteinExistence type="predicted"/>
<dbReference type="PANTHER" id="PTHR24223:SF405">
    <property type="entry name" value="ATP-BINDING CASSETTE SUB-FAMILY C MEMBER 3"/>
    <property type="match status" value="1"/>
</dbReference>
<protein>
    <submittedName>
        <fullName evidence="3">Uncharacterized protein</fullName>
    </submittedName>
</protein>
<comment type="caution">
    <text evidence="3">The sequence shown here is derived from an EMBL/GenBank/DDBJ whole genome shotgun (WGS) entry which is preliminary data.</text>
</comment>
<dbReference type="Gene3D" id="3.40.50.300">
    <property type="entry name" value="P-loop containing nucleotide triphosphate hydrolases"/>
    <property type="match status" value="1"/>
</dbReference>
<evidence type="ECO:0000256" key="1">
    <source>
        <dbReference type="ARBA" id="ARBA00022741"/>
    </source>
</evidence>
<sequence>MTLCLFRLLEAAGGEITIDEVKISDIGLHDLRSKLTIIPQEPVLFSGTLRMNLDPFEKHTDEEIWK</sequence>
<accession>A0AAD7WXX8</accession>
<feature type="non-terminal residue" evidence="3">
    <location>
        <position position="1"/>
    </location>
</feature>
<dbReference type="GO" id="GO:0042626">
    <property type="term" value="F:ATPase-coupled transmembrane transporter activity"/>
    <property type="evidence" value="ECO:0007669"/>
    <property type="project" value="TreeGrafter"/>
</dbReference>
<keyword evidence="4" id="KW-1185">Reference proteome</keyword>
<dbReference type="AlphaFoldDB" id="A0AAD7WXX8"/>
<evidence type="ECO:0000313" key="3">
    <source>
        <dbReference type="EMBL" id="KAJ8413726.1"/>
    </source>
</evidence>